<organism evidence="2 3">
    <name type="scientific">Brachybacterium faecium (strain ATCC 43885 / DSM 4810 / JCM 11609 / LMG 19847 / NBRC 14762 / NCIMB 9860 / 6-10)</name>
    <dbReference type="NCBI Taxonomy" id="446465"/>
    <lineage>
        <taxon>Bacteria</taxon>
        <taxon>Bacillati</taxon>
        <taxon>Actinomycetota</taxon>
        <taxon>Actinomycetes</taxon>
        <taxon>Micrococcales</taxon>
        <taxon>Dermabacteraceae</taxon>
        <taxon>Brachybacterium</taxon>
    </lineage>
</organism>
<feature type="transmembrane region" description="Helical" evidence="1">
    <location>
        <begin position="40"/>
        <end position="62"/>
    </location>
</feature>
<keyword evidence="1" id="KW-0472">Membrane</keyword>
<accession>C7MEY4</accession>
<dbReference type="OrthoDB" id="4794541at2"/>
<reference evidence="2 3" key="1">
    <citation type="journal article" date="2009" name="Stand. Genomic Sci.">
        <title>Complete genome sequence of Brachybacterium faecium type strain (Schefferle 6-10).</title>
        <authorList>
            <person name="Lapidus A."/>
            <person name="Pukall R."/>
            <person name="Labuttii K."/>
            <person name="Copeland A."/>
            <person name="Del Rio T.G."/>
            <person name="Nolan M."/>
            <person name="Chen F."/>
            <person name="Lucas S."/>
            <person name="Tice H."/>
            <person name="Cheng J.F."/>
            <person name="Bruce D."/>
            <person name="Goodwin L."/>
            <person name="Pitluck S."/>
            <person name="Rohde M."/>
            <person name="Goker M."/>
            <person name="Pati A."/>
            <person name="Ivanova N."/>
            <person name="Mavrommatis K."/>
            <person name="Chen A."/>
            <person name="Palaniappan K."/>
            <person name="D'haeseleer P."/>
            <person name="Chain P."/>
            <person name="Bristow J."/>
            <person name="Eisen J.A."/>
            <person name="Markowitz V."/>
            <person name="Hugenholtz P."/>
            <person name="Kyrpides N.C."/>
            <person name="Klenk H.P."/>
        </authorList>
    </citation>
    <scope>NUCLEOTIDE SEQUENCE [LARGE SCALE GENOMIC DNA]</scope>
    <source>
        <strain evidence="3">ATCC 43885 / DSM 4810 / JCM 11609 / LMG 19847 / NBRC 14762 / NCIMB 9860 / 6-10</strain>
    </source>
</reference>
<evidence type="ECO:0000313" key="2">
    <source>
        <dbReference type="EMBL" id="ACU86134.1"/>
    </source>
</evidence>
<evidence type="ECO:0000256" key="1">
    <source>
        <dbReference type="SAM" id="Phobius"/>
    </source>
</evidence>
<feature type="transmembrane region" description="Helical" evidence="1">
    <location>
        <begin position="6"/>
        <end position="28"/>
    </location>
</feature>
<protein>
    <submittedName>
        <fullName evidence="2">Uncharacterized protein</fullName>
    </submittedName>
</protein>
<keyword evidence="3" id="KW-1185">Reference proteome</keyword>
<sequence length="66" mass="7012">MDALPFFIMLAVALIDIVFAAWFIRRGVTEGAGSARGRSTLMVGGTMIIGAIMIIALAFFLFGPFG</sequence>
<dbReference type="eggNOG" id="ENOG5031E58">
    <property type="taxonomic scope" value="Bacteria"/>
</dbReference>
<gene>
    <name evidence="2" type="ordered locus">Bfae_23420</name>
</gene>
<keyword evidence="1" id="KW-1133">Transmembrane helix</keyword>
<dbReference type="KEGG" id="bfa:Bfae_23420"/>
<dbReference type="AlphaFoldDB" id="C7MEY4"/>
<dbReference type="PATRIC" id="fig|446465.5.peg.2315"/>
<keyword evidence="1" id="KW-0812">Transmembrane</keyword>
<dbReference type="Proteomes" id="UP000001919">
    <property type="component" value="Chromosome"/>
</dbReference>
<dbReference type="HOGENOM" id="CLU_2822600_0_0_11"/>
<proteinExistence type="predicted"/>
<dbReference type="STRING" id="446465.Bfae_23420"/>
<name>C7MEY4_BRAFD</name>
<evidence type="ECO:0000313" key="3">
    <source>
        <dbReference type="Proteomes" id="UP000001919"/>
    </source>
</evidence>
<dbReference type="EMBL" id="CP001643">
    <property type="protein sequence ID" value="ACU86134.1"/>
    <property type="molecule type" value="Genomic_DNA"/>
</dbReference>